<keyword evidence="1 2" id="KW-0732">Signal</keyword>
<dbReference type="SUPFAM" id="SSF53807">
    <property type="entry name" value="Helical backbone' metal receptor"/>
    <property type="match status" value="1"/>
</dbReference>
<dbReference type="CDD" id="cd01144">
    <property type="entry name" value="BtuF"/>
    <property type="match status" value="1"/>
</dbReference>
<gene>
    <name evidence="4" type="ORF">DIZ80_16055</name>
</gene>
<dbReference type="GO" id="GO:0071281">
    <property type="term" value="P:cellular response to iron ion"/>
    <property type="evidence" value="ECO:0007669"/>
    <property type="project" value="TreeGrafter"/>
</dbReference>
<dbReference type="PROSITE" id="PS50983">
    <property type="entry name" value="FE_B12_PBP"/>
    <property type="match status" value="1"/>
</dbReference>
<organism evidence="4 5">
    <name type="scientific">endosymbiont of Galathealinum brachiosum</name>
    <dbReference type="NCBI Taxonomy" id="2200906"/>
    <lineage>
        <taxon>Bacteria</taxon>
        <taxon>Pseudomonadati</taxon>
        <taxon>Pseudomonadota</taxon>
        <taxon>Gammaproteobacteria</taxon>
        <taxon>sulfur-oxidizing symbionts</taxon>
    </lineage>
</organism>
<evidence type="ECO:0000259" key="3">
    <source>
        <dbReference type="PROSITE" id="PS50983"/>
    </source>
</evidence>
<evidence type="ECO:0000256" key="1">
    <source>
        <dbReference type="ARBA" id="ARBA00022729"/>
    </source>
</evidence>
<evidence type="ECO:0000313" key="5">
    <source>
        <dbReference type="Proteomes" id="UP000254266"/>
    </source>
</evidence>
<dbReference type="PANTHER" id="PTHR30535">
    <property type="entry name" value="VITAMIN B12-BINDING PROTEIN"/>
    <property type="match status" value="1"/>
</dbReference>
<feature type="chain" id="PRO_5016794467" evidence="2">
    <location>
        <begin position="21"/>
        <end position="293"/>
    </location>
</feature>
<reference evidence="4 5" key="1">
    <citation type="journal article" date="2018" name="ISME J.">
        <title>Endosymbiont genomes yield clues of tubeworm success.</title>
        <authorList>
            <person name="Li Y."/>
            <person name="Liles M.R."/>
            <person name="Halanych K.M."/>
        </authorList>
    </citation>
    <scope>NUCLEOTIDE SEQUENCE [LARGE SCALE GENOMIC DNA]</scope>
    <source>
        <strain evidence="4">A1464</strain>
    </source>
</reference>
<dbReference type="AlphaFoldDB" id="A0A370D9J9"/>
<dbReference type="InterPro" id="IPR002491">
    <property type="entry name" value="ABC_transptr_periplasmic_BD"/>
</dbReference>
<sequence length="293" mass="33122">MKLKVIFILIFSVVSTNALSEIVVTDDSGKKITFDKPVKRIISLAPHVAELLFAAGADKQVLGTVSFSDYPERAKKIPRIGSYKKVDKEKILALQPELIIYWKSGNPVDMINGIKDLGIPIFNNEPDEFEDVAESLRVLGKLLGTEHVAEVQANEYLKRLKSLRKKYSDKVGDNDKIRVFYQVWNQPLMTINKDHLVNDVIEFCGGVNVFADMDNIAPTIDMESVMKKNPDVILAGMAKGREDWLSEWLRWEAIEAVKNNHVYAIDAGLIVRQTPRILDGAEKICEIFSKYKK</sequence>
<dbReference type="PANTHER" id="PTHR30535:SF34">
    <property type="entry name" value="MOLYBDATE-BINDING PROTEIN MOLA"/>
    <property type="match status" value="1"/>
</dbReference>
<accession>A0A370D9J9</accession>
<dbReference type="InterPro" id="IPR054828">
    <property type="entry name" value="Vit_B12_bind_prot"/>
</dbReference>
<comment type="caution">
    <text evidence="4">The sequence shown here is derived from an EMBL/GenBank/DDBJ whole genome shotgun (WGS) entry which is preliminary data.</text>
</comment>
<evidence type="ECO:0000256" key="2">
    <source>
        <dbReference type="SAM" id="SignalP"/>
    </source>
</evidence>
<dbReference type="EMBL" id="QFXC01000013">
    <property type="protein sequence ID" value="RDH81585.1"/>
    <property type="molecule type" value="Genomic_DNA"/>
</dbReference>
<proteinExistence type="predicted"/>
<protein>
    <submittedName>
        <fullName evidence="4">Cobalamin-binding protein</fullName>
    </submittedName>
</protein>
<evidence type="ECO:0000313" key="4">
    <source>
        <dbReference type="EMBL" id="RDH81585.1"/>
    </source>
</evidence>
<dbReference type="Proteomes" id="UP000254266">
    <property type="component" value="Unassembled WGS sequence"/>
</dbReference>
<feature type="domain" description="Fe/B12 periplasmic-binding" evidence="3">
    <location>
        <begin position="40"/>
        <end position="292"/>
    </location>
</feature>
<keyword evidence="5" id="KW-1185">Reference proteome</keyword>
<dbReference type="NCBIfam" id="NF038402">
    <property type="entry name" value="TroA_like"/>
    <property type="match status" value="1"/>
</dbReference>
<dbReference type="InterPro" id="IPR050902">
    <property type="entry name" value="ABC_Transporter_SBP"/>
</dbReference>
<dbReference type="Pfam" id="PF01497">
    <property type="entry name" value="Peripla_BP_2"/>
    <property type="match status" value="1"/>
</dbReference>
<feature type="signal peptide" evidence="2">
    <location>
        <begin position="1"/>
        <end position="20"/>
    </location>
</feature>
<name>A0A370D9J9_9GAMM</name>
<dbReference type="Gene3D" id="3.40.50.1980">
    <property type="entry name" value="Nitrogenase molybdenum iron protein domain"/>
    <property type="match status" value="2"/>
</dbReference>